<evidence type="ECO:0008006" key="3">
    <source>
        <dbReference type="Google" id="ProtNLM"/>
    </source>
</evidence>
<dbReference type="AlphaFoldDB" id="A0AAE0KEC1"/>
<accession>A0AAE0KEC1</accession>
<dbReference type="InterPro" id="IPR011990">
    <property type="entry name" value="TPR-like_helical_dom_sf"/>
</dbReference>
<reference evidence="1" key="2">
    <citation type="submission" date="2023-06" db="EMBL/GenBank/DDBJ databases">
        <authorList>
            <consortium name="Lawrence Berkeley National Laboratory"/>
            <person name="Haridas S."/>
            <person name="Hensen N."/>
            <person name="Bonometti L."/>
            <person name="Westerberg I."/>
            <person name="Brannstrom I.O."/>
            <person name="Guillou S."/>
            <person name="Cros-Aarteil S."/>
            <person name="Calhoun S."/>
            <person name="Kuo A."/>
            <person name="Mondo S."/>
            <person name="Pangilinan J."/>
            <person name="Riley R."/>
            <person name="LaButti K."/>
            <person name="Andreopoulos B."/>
            <person name="Lipzen A."/>
            <person name="Chen C."/>
            <person name="Yanf M."/>
            <person name="Daum C."/>
            <person name="Ng V."/>
            <person name="Clum A."/>
            <person name="Steindorff A."/>
            <person name="Ohm R."/>
            <person name="Martin F."/>
            <person name="Silar P."/>
            <person name="Natvig D."/>
            <person name="Lalanne C."/>
            <person name="Gautier V."/>
            <person name="Ament-velasquez S.L."/>
            <person name="Kruys A."/>
            <person name="Hutchinson M.I."/>
            <person name="Powell A.J."/>
            <person name="Barry K."/>
            <person name="Miller A.N."/>
            <person name="Grigoriev I.V."/>
            <person name="Debuchy R."/>
            <person name="Gladieux P."/>
            <person name="Thoren M.H."/>
            <person name="Johannesson H."/>
        </authorList>
    </citation>
    <scope>NUCLEOTIDE SEQUENCE</scope>
    <source>
        <strain evidence="1">CBS 232.78</strain>
    </source>
</reference>
<dbReference type="Gene3D" id="1.25.40.10">
    <property type="entry name" value="Tetratricopeptide repeat domain"/>
    <property type="match status" value="1"/>
</dbReference>
<comment type="caution">
    <text evidence="1">The sequence shown here is derived from an EMBL/GenBank/DDBJ whole genome shotgun (WGS) entry which is preliminary data.</text>
</comment>
<evidence type="ECO:0000313" key="2">
    <source>
        <dbReference type="Proteomes" id="UP001285441"/>
    </source>
</evidence>
<name>A0AAE0KEC1_9PEZI</name>
<keyword evidence="2" id="KW-1185">Reference proteome</keyword>
<reference evidence="1" key="1">
    <citation type="journal article" date="2023" name="Mol. Phylogenet. Evol.">
        <title>Genome-scale phylogeny and comparative genomics of the fungal order Sordariales.</title>
        <authorList>
            <person name="Hensen N."/>
            <person name="Bonometti L."/>
            <person name="Westerberg I."/>
            <person name="Brannstrom I.O."/>
            <person name="Guillou S."/>
            <person name="Cros-Aarteil S."/>
            <person name="Calhoun S."/>
            <person name="Haridas S."/>
            <person name="Kuo A."/>
            <person name="Mondo S."/>
            <person name="Pangilinan J."/>
            <person name="Riley R."/>
            <person name="LaButti K."/>
            <person name="Andreopoulos B."/>
            <person name="Lipzen A."/>
            <person name="Chen C."/>
            <person name="Yan M."/>
            <person name="Daum C."/>
            <person name="Ng V."/>
            <person name="Clum A."/>
            <person name="Steindorff A."/>
            <person name="Ohm R.A."/>
            <person name="Martin F."/>
            <person name="Silar P."/>
            <person name="Natvig D.O."/>
            <person name="Lalanne C."/>
            <person name="Gautier V."/>
            <person name="Ament-Velasquez S.L."/>
            <person name="Kruys A."/>
            <person name="Hutchinson M.I."/>
            <person name="Powell A.J."/>
            <person name="Barry K."/>
            <person name="Miller A.N."/>
            <person name="Grigoriev I.V."/>
            <person name="Debuchy R."/>
            <person name="Gladieux P."/>
            <person name="Hiltunen Thoren M."/>
            <person name="Johannesson H."/>
        </authorList>
    </citation>
    <scope>NUCLEOTIDE SEQUENCE</scope>
    <source>
        <strain evidence="1">CBS 232.78</strain>
    </source>
</reference>
<gene>
    <name evidence="1" type="ORF">B0H63DRAFT_548894</name>
</gene>
<evidence type="ECO:0000313" key="1">
    <source>
        <dbReference type="EMBL" id="KAK3374627.1"/>
    </source>
</evidence>
<dbReference type="SUPFAM" id="SSF48452">
    <property type="entry name" value="TPR-like"/>
    <property type="match status" value="1"/>
</dbReference>
<proteinExistence type="predicted"/>
<dbReference type="EMBL" id="JAULSW010000007">
    <property type="protein sequence ID" value="KAK3374627.1"/>
    <property type="molecule type" value="Genomic_DNA"/>
</dbReference>
<organism evidence="1 2">
    <name type="scientific">Podospora didyma</name>
    <dbReference type="NCBI Taxonomy" id="330526"/>
    <lineage>
        <taxon>Eukaryota</taxon>
        <taxon>Fungi</taxon>
        <taxon>Dikarya</taxon>
        <taxon>Ascomycota</taxon>
        <taxon>Pezizomycotina</taxon>
        <taxon>Sordariomycetes</taxon>
        <taxon>Sordariomycetidae</taxon>
        <taxon>Sordariales</taxon>
        <taxon>Podosporaceae</taxon>
        <taxon>Podospora</taxon>
    </lineage>
</organism>
<protein>
    <recommendedName>
        <fullName evidence="3">Tetratricopeptide repeat protein</fullName>
    </recommendedName>
</protein>
<sequence length="176" mass="20211">MSAIDVRTLGMLGSPGAKAGTTQTASIPCKESTTWCIRERAYIRKKKNWRRVERLYRAALSSLVSQTNSDQIAWIMGHMAWAMMERNKFSKAEDSFQKALGLYGLAKPLDPDNFDRIEAFYGIGYTRIRRLKFGQEEDRILKALEGYKRVLGESRQITIDAMTDLADLRYKQGRFE</sequence>
<dbReference type="Proteomes" id="UP001285441">
    <property type="component" value="Unassembled WGS sequence"/>
</dbReference>